<keyword evidence="4" id="KW-1185">Reference proteome</keyword>
<accession>A0AAP2DX97</accession>
<comment type="caution">
    <text evidence="3">The sequence shown here is derived from an EMBL/GenBank/DDBJ whole genome shotgun (WGS) entry which is preliminary data.</text>
</comment>
<feature type="chain" id="PRO_5043012918" evidence="2">
    <location>
        <begin position="21"/>
        <end position="825"/>
    </location>
</feature>
<dbReference type="InterPro" id="IPR029058">
    <property type="entry name" value="AB_hydrolase_fold"/>
</dbReference>
<evidence type="ECO:0000256" key="1">
    <source>
        <dbReference type="ARBA" id="ARBA00022729"/>
    </source>
</evidence>
<dbReference type="PANTHER" id="PTHR43037:SF4">
    <property type="entry name" value="PEPTIDASE S9 PROLYL OLIGOPEPTIDASE CATALYTIC DOMAIN-CONTAINING PROTEIN"/>
    <property type="match status" value="1"/>
</dbReference>
<dbReference type="InterPro" id="IPR000801">
    <property type="entry name" value="Esterase-like"/>
</dbReference>
<protein>
    <submittedName>
        <fullName evidence="3">Prolyl oligopeptidase family serine peptidase</fullName>
    </submittedName>
</protein>
<dbReference type="SUPFAM" id="SSF53474">
    <property type="entry name" value="alpha/beta-Hydrolases"/>
    <property type="match status" value="1"/>
</dbReference>
<dbReference type="PANTHER" id="PTHR43037">
    <property type="entry name" value="UNNAMED PRODUCT-RELATED"/>
    <property type="match status" value="1"/>
</dbReference>
<dbReference type="InterPro" id="IPR050955">
    <property type="entry name" value="Plant_Biomass_Hydrol_Est"/>
</dbReference>
<evidence type="ECO:0000313" key="4">
    <source>
        <dbReference type="Proteomes" id="UP001319080"/>
    </source>
</evidence>
<organism evidence="3 4">
    <name type="scientific">Dawidia cretensis</name>
    <dbReference type="NCBI Taxonomy" id="2782350"/>
    <lineage>
        <taxon>Bacteria</taxon>
        <taxon>Pseudomonadati</taxon>
        <taxon>Bacteroidota</taxon>
        <taxon>Cytophagia</taxon>
        <taxon>Cytophagales</taxon>
        <taxon>Chryseotaleaceae</taxon>
        <taxon>Dawidia</taxon>
    </lineage>
</organism>
<dbReference type="EMBL" id="JAHESE010000012">
    <property type="protein sequence ID" value="MBT1709310.1"/>
    <property type="molecule type" value="Genomic_DNA"/>
</dbReference>
<proteinExistence type="predicted"/>
<keyword evidence="1 2" id="KW-0732">Signal</keyword>
<dbReference type="Gene3D" id="3.40.50.1820">
    <property type="entry name" value="alpha/beta hydrolase"/>
    <property type="match status" value="1"/>
</dbReference>
<name>A0AAP2DX97_9BACT</name>
<dbReference type="Pfam" id="PF00756">
    <property type="entry name" value="Esterase"/>
    <property type="match status" value="1"/>
</dbReference>
<sequence length="825" mass="90934">MTKKRILVICLCLCTALAHAQTPTEYTFREGLAADSLHRYGREALVTDQLTYAWFTGQFTTPAATDKNIGWTAIKADSAGLFKGRAIVNGYLYLTYEATAEQTALLHVSGHNMLFFNGEPHAGDIYRLGWLYVPVKLKKGKNELLIRCSSWAVRQGVSARLLFQEKAVILRTDDATLPHIVVGQSAENLWGAVVAVNASDKTLTDLHITAKLEGKEVTTQIPALTPWSIRKVGFRIDPATVSAKGSYTCTLTIRQGANGRALDAQEIRIDAMQPQDHYSKTFVSDIDGSIQYYSVTPQLGGSTTAPALFFSVHGASVEAISQARAYRSKDWGVLVAPTNRRPRGFNWEDWGRLDALEVLAQAKQQFTPDPKRIYLTGHSMGGHGTWYLGATYPGNWAAIAPCAGYPTLTGYGSADGKIPTESRSAAEKMLLRASNPSDVIALAGNYKGLGIYIHHGDSDKVVSVDYARQMRRLLGDFHKDFSYYEYPGGSHWFGNESVDWNPIFEYFKWHTIQPDSAVDKLEFTTANPAISHHYRWVSIAQQQHLLDYSKVDLARDKKKKTITGTTTNVSIAGLSLAVFNTGDVVTITLDGQPAISYTKTAAEWVYLTRSGNTWQVSAKPDAKQKGVTRNGTFKEPFKNRMVFVYSTKGTAAENAWSYAKARYDAEVWYYRGNGAVDIVADQAFQPAKYPDRGVILYGNATTNAAWNKLLKNCPITLTRNLVTIDGQQYRGDQYGAYFMWPRADSDVASVAVIGGTGLPGMSATEPNQYFAGGSGFPDYTILSTEMLKSGADGILSTGYYSNDWRIETGERTTKTGNTNTDTPKK</sequence>
<feature type="signal peptide" evidence="2">
    <location>
        <begin position="1"/>
        <end position="20"/>
    </location>
</feature>
<evidence type="ECO:0000313" key="3">
    <source>
        <dbReference type="EMBL" id="MBT1709310.1"/>
    </source>
</evidence>
<reference evidence="3 4" key="1">
    <citation type="submission" date="2021-05" db="EMBL/GenBank/DDBJ databases">
        <title>A Polyphasic approach of four new species of the genus Ohtaekwangia: Ohtaekwangia histidinii sp. nov., Ohtaekwangia cretensis sp. nov., Ohtaekwangia indiensis sp. nov., Ohtaekwangia reichenbachii sp. nov. from diverse environment.</title>
        <authorList>
            <person name="Octaviana S."/>
        </authorList>
    </citation>
    <scope>NUCLEOTIDE SEQUENCE [LARGE SCALE GENOMIC DNA]</scope>
    <source>
        <strain evidence="3 4">PWU5</strain>
    </source>
</reference>
<evidence type="ECO:0000256" key="2">
    <source>
        <dbReference type="SAM" id="SignalP"/>
    </source>
</evidence>
<gene>
    <name evidence="3" type="ORF">KK062_13790</name>
</gene>
<dbReference type="RefSeq" id="WP_254084887.1">
    <property type="nucleotide sequence ID" value="NZ_JAHESE010000012.1"/>
</dbReference>
<dbReference type="AlphaFoldDB" id="A0AAP2DX97"/>
<dbReference type="Proteomes" id="UP001319080">
    <property type="component" value="Unassembled WGS sequence"/>
</dbReference>